<sequence>MAPHPPLAPAAGPTTVGPPAAPTPDPTDVARLVTEIERWLERAAPPSGDTPPGPGPRTAPAAPGWDVAGLVRLGLAELTELERLRERARRAARPRGAARLAGALGRRPRRARTASAQLRAAAALLASGGWCRGVLTDERRHHCVLGALFEAPADPDCVTRAVVHLRAELTALGAVRSGRGPGGPRAEVASWNNSPATTEGAVLDLLERAARRAEAAGD</sequence>
<feature type="region of interest" description="Disordered" evidence="1">
    <location>
        <begin position="1"/>
        <end position="63"/>
    </location>
</feature>
<dbReference type="Proteomes" id="UP000567795">
    <property type="component" value="Unassembled WGS sequence"/>
</dbReference>
<keyword evidence="3" id="KW-1185">Reference proteome</keyword>
<reference evidence="2 3" key="1">
    <citation type="submission" date="2020-07" db="EMBL/GenBank/DDBJ databases">
        <title>Sequencing the genomes of 1000 actinobacteria strains.</title>
        <authorList>
            <person name="Klenk H.-P."/>
        </authorList>
    </citation>
    <scope>NUCLEOTIDE SEQUENCE [LARGE SCALE GENOMIC DNA]</scope>
    <source>
        <strain evidence="2 3">DSM 42178</strain>
    </source>
</reference>
<dbReference type="RefSeq" id="WP_179813693.1">
    <property type="nucleotide sequence ID" value="NZ_JACBZD010000001.1"/>
</dbReference>
<evidence type="ECO:0000313" key="3">
    <source>
        <dbReference type="Proteomes" id="UP000567795"/>
    </source>
</evidence>
<accession>A0A852ZVP7</accession>
<feature type="compositionally biased region" description="Pro residues" evidence="1">
    <location>
        <begin position="48"/>
        <end position="57"/>
    </location>
</feature>
<organism evidence="2 3">
    <name type="scientific">Allostreptomyces psammosilenae</name>
    <dbReference type="NCBI Taxonomy" id="1892865"/>
    <lineage>
        <taxon>Bacteria</taxon>
        <taxon>Bacillati</taxon>
        <taxon>Actinomycetota</taxon>
        <taxon>Actinomycetes</taxon>
        <taxon>Kitasatosporales</taxon>
        <taxon>Streptomycetaceae</taxon>
        <taxon>Allostreptomyces</taxon>
    </lineage>
</organism>
<dbReference type="Pfam" id="PF19698">
    <property type="entry name" value="DUF6197"/>
    <property type="match status" value="1"/>
</dbReference>
<proteinExistence type="predicted"/>
<name>A0A852ZVP7_9ACTN</name>
<dbReference type="AlphaFoldDB" id="A0A852ZVP7"/>
<evidence type="ECO:0000256" key="1">
    <source>
        <dbReference type="SAM" id="MobiDB-lite"/>
    </source>
</evidence>
<dbReference type="InterPro" id="IPR045677">
    <property type="entry name" value="DUF6197"/>
</dbReference>
<gene>
    <name evidence="2" type="ORF">FHU37_001797</name>
</gene>
<protein>
    <submittedName>
        <fullName evidence="2">Uncharacterized protein</fullName>
    </submittedName>
</protein>
<evidence type="ECO:0000313" key="2">
    <source>
        <dbReference type="EMBL" id="NYI04854.1"/>
    </source>
</evidence>
<comment type="caution">
    <text evidence="2">The sequence shown here is derived from an EMBL/GenBank/DDBJ whole genome shotgun (WGS) entry which is preliminary data.</text>
</comment>
<dbReference type="EMBL" id="JACBZD010000001">
    <property type="protein sequence ID" value="NYI04854.1"/>
    <property type="molecule type" value="Genomic_DNA"/>
</dbReference>
<feature type="compositionally biased region" description="Low complexity" evidence="1">
    <location>
        <begin position="9"/>
        <end position="18"/>
    </location>
</feature>